<comment type="similarity">
    <text evidence="4 5">Belongs to the RNA methyltransferase RlmH family.</text>
</comment>
<keyword evidence="5" id="KW-0963">Cytoplasm</keyword>
<dbReference type="Gene3D" id="3.40.1280.10">
    <property type="match status" value="1"/>
</dbReference>
<dbReference type="GO" id="GO:0005737">
    <property type="term" value="C:cytoplasm"/>
    <property type="evidence" value="ECO:0007669"/>
    <property type="project" value="UniProtKB-SubCell"/>
</dbReference>
<sequence length="155" mass="17069">MRLILLAAGTRLPRWVDEGVQEYARRFGRDHPLELHEIALGRRTGGDPRQAVAKEGARMLAVMPPGAYVVALQVDGRALSSEQLAQFLDSRMHDTRDIVFCIGGPDGLAPEVDARARMKWSLSALTLPHALARVIAAEALYRAVSIIKGHPYHRA</sequence>
<evidence type="ECO:0000313" key="7">
    <source>
        <dbReference type="Proteomes" id="UP000070250"/>
    </source>
</evidence>
<dbReference type="EC" id="2.1.1.177" evidence="5"/>
<proteinExistence type="inferred from homology"/>
<dbReference type="OrthoDB" id="9806643at2"/>
<dbReference type="NCBIfam" id="NF000986">
    <property type="entry name" value="PRK00103.1-4"/>
    <property type="match status" value="1"/>
</dbReference>
<keyword evidence="7" id="KW-1185">Reference proteome</keyword>
<feature type="binding site" evidence="5">
    <location>
        <position position="72"/>
    </location>
    <ligand>
        <name>S-adenosyl-L-methionine</name>
        <dbReference type="ChEBI" id="CHEBI:59789"/>
    </ligand>
</feature>
<evidence type="ECO:0000256" key="2">
    <source>
        <dbReference type="ARBA" id="ARBA00022679"/>
    </source>
</evidence>
<dbReference type="PIRSF" id="PIRSF004505">
    <property type="entry name" value="MT_bac"/>
    <property type="match status" value="1"/>
</dbReference>
<comment type="catalytic activity">
    <reaction evidence="5">
        <text>pseudouridine(1915) in 23S rRNA + S-adenosyl-L-methionine = N(3)-methylpseudouridine(1915) in 23S rRNA + S-adenosyl-L-homocysteine + H(+)</text>
        <dbReference type="Rhea" id="RHEA:42752"/>
        <dbReference type="Rhea" id="RHEA-COMP:10221"/>
        <dbReference type="Rhea" id="RHEA-COMP:10222"/>
        <dbReference type="ChEBI" id="CHEBI:15378"/>
        <dbReference type="ChEBI" id="CHEBI:57856"/>
        <dbReference type="ChEBI" id="CHEBI:59789"/>
        <dbReference type="ChEBI" id="CHEBI:65314"/>
        <dbReference type="ChEBI" id="CHEBI:74486"/>
        <dbReference type="EC" id="2.1.1.177"/>
    </reaction>
</comment>
<dbReference type="PANTHER" id="PTHR33603">
    <property type="entry name" value="METHYLTRANSFERASE"/>
    <property type="match status" value="1"/>
</dbReference>
<feature type="binding site" evidence="5">
    <location>
        <begin position="122"/>
        <end position="127"/>
    </location>
    <ligand>
        <name>S-adenosyl-L-methionine</name>
        <dbReference type="ChEBI" id="CHEBI:59789"/>
    </ligand>
</feature>
<keyword evidence="2 5" id="KW-0808">Transferase</keyword>
<evidence type="ECO:0000256" key="1">
    <source>
        <dbReference type="ARBA" id="ARBA00022603"/>
    </source>
</evidence>
<keyword evidence="5" id="KW-0698">rRNA processing</keyword>
<dbReference type="AlphaFoldDB" id="A0A127FAJ0"/>
<dbReference type="EMBL" id="CP011971">
    <property type="protein sequence ID" value="AMN46641.1"/>
    <property type="molecule type" value="Genomic_DNA"/>
</dbReference>
<dbReference type="RefSeq" id="WP_066919533.1">
    <property type="nucleotide sequence ID" value="NZ_CP011971.1"/>
</dbReference>
<reference evidence="6 7" key="1">
    <citation type="submission" date="2015-06" db="EMBL/GenBank/DDBJ databases">
        <title>A Comprehensive Approach to Explore the Metabolic and Phylogenetic Diversity of Bacterial Steroid Degradation in the Environment: Testosterone as an Example.</title>
        <authorList>
            <person name="Yang F.-C."/>
            <person name="Chen Y.-L."/>
            <person name="Yu C.-P."/>
            <person name="Tang S.-L."/>
            <person name="Wang P.-H."/>
            <person name="Ismail W."/>
            <person name="Wang C.-H."/>
            <person name="Yang C.-Y."/>
            <person name="Chiang Y.-R."/>
        </authorList>
    </citation>
    <scope>NUCLEOTIDE SEQUENCE [LARGE SCALE GENOMIC DNA]</scope>
    <source>
        <strain evidence="6 7">DSM 18526</strain>
    </source>
</reference>
<evidence type="ECO:0000256" key="3">
    <source>
        <dbReference type="ARBA" id="ARBA00022691"/>
    </source>
</evidence>
<dbReference type="GO" id="GO:0070038">
    <property type="term" value="F:rRNA (pseudouridine-N3-)-methyltransferase activity"/>
    <property type="evidence" value="ECO:0007669"/>
    <property type="project" value="UniProtKB-UniRule"/>
</dbReference>
<dbReference type="STRING" id="465721.ACG33_05925"/>
<dbReference type="InterPro" id="IPR029026">
    <property type="entry name" value="tRNA_m1G_MTases_N"/>
</dbReference>
<dbReference type="KEGG" id="sdf:ACG33_05925"/>
<protein>
    <recommendedName>
        <fullName evidence="5">Ribosomal RNA large subunit methyltransferase H</fullName>
        <ecNumber evidence="5">2.1.1.177</ecNumber>
    </recommendedName>
    <alternativeName>
        <fullName evidence="5">23S rRNA (pseudouridine1915-N3)-methyltransferase</fullName>
    </alternativeName>
    <alternativeName>
        <fullName evidence="5">23S rRNA m3Psi1915 methyltransferase</fullName>
    </alternativeName>
    <alternativeName>
        <fullName evidence="5">rRNA (pseudouridine-N3-)-methyltransferase RlmH</fullName>
    </alternativeName>
</protein>
<keyword evidence="1 5" id="KW-0489">Methyltransferase</keyword>
<evidence type="ECO:0000256" key="5">
    <source>
        <dbReference type="HAMAP-Rule" id="MF_00658"/>
    </source>
</evidence>
<dbReference type="Proteomes" id="UP000070250">
    <property type="component" value="Chromosome"/>
</dbReference>
<organism evidence="6 7">
    <name type="scientific">Steroidobacter denitrificans</name>
    <dbReference type="NCBI Taxonomy" id="465721"/>
    <lineage>
        <taxon>Bacteria</taxon>
        <taxon>Pseudomonadati</taxon>
        <taxon>Pseudomonadota</taxon>
        <taxon>Gammaproteobacteria</taxon>
        <taxon>Steroidobacterales</taxon>
        <taxon>Steroidobacteraceae</taxon>
        <taxon>Steroidobacter</taxon>
    </lineage>
</organism>
<dbReference type="CDD" id="cd18081">
    <property type="entry name" value="RlmH-like"/>
    <property type="match status" value="1"/>
</dbReference>
<dbReference type="SUPFAM" id="SSF75217">
    <property type="entry name" value="alpha/beta knot"/>
    <property type="match status" value="1"/>
</dbReference>
<dbReference type="HAMAP" id="MF_00658">
    <property type="entry name" value="23SrRNA_methyltr_H"/>
    <property type="match status" value="1"/>
</dbReference>
<dbReference type="PATRIC" id="fig|465721.4.peg.1263"/>
<dbReference type="Pfam" id="PF02590">
    <property type="entry name" value="SPOUT_MTase"/>
    <property type="match status" value="1"/>
</dbReference>
<evidence type="ECO:0000313" key="6">
    <source>
        <dbReference type="EMBL" id="AMN46641.1"/>
    </source>
</evidence>
<dbReference type="PANTHER" id="PTHR33603:SF1">
    <property type="entry name" value="RIBOSOMAL RNA LARGE SUBUNIT METHYLTRANSFERASE H"/>
    <property type="match status" value="1"/>
</dbReference>
<comment type="subcellular location">
    <subcellularLocation>
        <location evidence="5">Cytoplasm</location>
    </subcellularLocation>
</comment>
<gene>
    <name evidence="5" type="primary">rlmH</name>
    <name evidence="6" type="ORF">ACG33_05925</name>
</gene>
<feature type="binding site" evidence="5">
    <location>
        <position position="103"/>
    </location>
    <ligand>
        <name>S-adenosyl-L-methionine</name>
        <dbReference type="ChEBI" id="CHEBI:59789"/>
    </ligand>
</feature>
<accession>A0A127FAJ0</accession>
<name>A0A127FAJ0_STEDE</name>
<evidence type="ECO:0000256" key="4">
    <source>
        <dbReference type="ARBA" id="ARBA00038303"/>
    </source>
</evidence>
<keyword evidence="3 5" id="KW-0949">S-adenosyl-L-methionine</keyword>
<dbReference type="InterPro" id="IPR003742">
    <property type="entry name" value="RlmH-like"/>
</dbReference>
<comment type="subunit">
    <text evidence="5">Homodimer.</text>
</comment>
<comment type="function">
    <text evidence="5">Specifically methylates the pseudouridine at position 1915 (m3Psi1915) in 23S rRNA.</text>
</comment>
<dbReference type="InterPro" id="IPR029028">
    <property type="entry name" value="Alpha/beta_knot_MTases"/>
</dbReference>